<dbReference type="PRINTS" id="PR00133">
    <property type="entry name" value="GLHYDRLASE3"/>
</dbReference>
<organism evidence="5 6">
    <name type="scientific">Novosphingobium bradum</name>
    <dbReference type="NCBI Taxonomy" id="1737444"/>
    <lineage>
        <taxon>Bacteria</taxon>
        <taxon>Pseudomonadati</taxon>
        <taxon>Pseudomonadota</taxon>
        <taxon>Alphaproteobacteria</taxon>
        <taxon>Sphingomonadales</taxon>
        <taxon>Sphingomonadaceae</taxon>
        <taxon>Novosphingobium</taxon>
    </lineage>
</organism>
<dbReference type="InterPro" id="IPR002772">
    <property type="entry name" value="Glyco_hydro_3_C"/>
</dbReference>
<protein>
    <submittedName>
        <fullName evidence="5">Glycoside hydrolase family 3 N-terminal domain-containing protein</fullName>
    </submittedName>
</protein>
<accession>A0ABV7IS94</accession>
<evidence type="ECO:0000313" key="6">
    <source>
        <dbReference type="Proteomes" id="UP001595604"/>
    </source>
</evidence>
<dbReference type="InterPro" id="IPR017853">
    <property type="entry name" value="GH"/>
</dbReference>
<feature type="domain" description="Fibronectin type III-like" evidence="4">
    <location>
        <begin position="680"/>
        <end position="750"/>
    </location>
</feature>
<dbReference type="SMART" id="SM01217">
    <property type="entry name" value="Fn3_like"/>
    <property type="match status" value="1"/>
</dbReference>
<dbReference type="Proteomes" id="UP001595604">
    <property type="component" value="Unassembled WGS sequence"/>
</dbReference>
<dbReference type="Gene3D" id="3.20.20.300">
    <property type="entry name" value="Glycoside hydrolase, family 3, N-terminal domain"/>
    <property type="match status" value="1"/>
</dbReference>
<dbReference type="Gene3D" id="2.60.40.10">
    <property type="entry name" value="Immunoglobulins"/>
    <property type="match status" value="1"/>
</dbReference>
<dbReference type="EMBL" id="JBHRTQ010000007">
    <property type="protein sequence ID" value="MFC3174086.1"/>
    <property type="molecule type" value="Genomic_DNA"/>
</dbReference>
<dbReference type="Pfam" id="PF01915">
    <property type="entry name" value="Glyco_hydro_3_C"/>
    <property type="match status" value="1"/>
</dbReference>
<keyword evidence="3" id="KW-0732">Signal</keyword>
<dbReference type="InterPro" id="IPR026891">
    <property type="entry name" value="Fn3-like"/>
</dbReference>
<dbReference type="InterPro" id="IPR050288">
    <property type="entry name" value="Cellulose_deg_GH3"/>
</dbReference>
<dbReference type="InterPro" id="IPR036962">
    <property type="entry name" value="Glyco_hydro_3_N_sf"/>
</dbReference>
<keyword evidence="6" id="KW-1185">Reference proteome</keyword>
<dbReference type="GO" id="GO:0016787">
    <property type="term" value="F:hydrolase activity"/>
    <property type="evidence" value="ECO:0007669"/>
    <property type="project" value="UniProtKB-KW"/>
</dbReference>
<comment type="caution">
    <text evidence="5">The sequence shown here is derived from an EMBL/GenBank/DDBJ whole genome shotgun (WGS) entry which is preliminary data.</text>
</comment>
<dbReference type="RefSeq" id="WP_379509459.1">
    <property type="nucleotide sequence ID" value="NZ_JBHRTQ010000007.1"/>
</dbReference>
<dbReference type="InterPro" id="IPR001764">
    <property type="entry name" value="Glyco_hydro_3_N"/>
</dbReference>
<dbReference type="SUPFAM" id="SSF51445">
    <property type="entry name" value="(Trans)glycosidases"/>
    <property type="match status" value="1"/>
</dbReference>
<evidence type="ECO:0000256" key="3">
    <source>
        <dbReference type="SAM" id="SignalP"/>
    </source>
</evidence>
<dbReference type="PANTHER" id="PTHR42715:SF10">
    <property type="entry name" value="BETA-GLUCOSIDASE"/>
    <property type="match status" value="1"/>
</dbReference>
<dbReference type="Pfam" id="PF00933">
    <property type="entry name" value="Glyco_hydro_3"/>
    <property type="match status" value="1"/>
</dbReference>
<feature type="signal peptide" evidence="3">
    <location>
        <begin position="1"/>
        <end position="26"/>
    </location>
</feature>
<evidence type="ECO:0000256" key="1">
    <source>
        <dbReference type="ARBA" id="ARBA00005336"/>
    </source>
</evidence>
<comment type="similarity">
    <text evidence="1">Belongs to the glycosyl hydrolase 3 family.</text>
</comment>
<keyword evidence="2 5" id="KW-0378">Hydrolase</keyword>
<feature type="chain" id="PRO_5045769819" evidence="3">
    <location>
        <begin position="27"/>
        <end position="764"/>
    </location>
</feature>
<gene>
    <name evidence="5" type="ORF">ACFOD9_07480</name>
</gene>
<dbReference type="InterPro" id="IPR036881">
    <property type="entry name" value="Glyco_hydro_3_C_sf"/>
</dbReference>
<dbReference type="PANTHER" id="PTHR42715">
    <property type="entry name" value="BETA-GLUCOSIDASE"/>
    <property type="match status" value="1"/>
</dbReference>
<evidence type="ECO:0000313" key="5">
    <source>
        <dbReference type="EMBL" id="MFC3174086.1"/>
    </source>
</evidence>
<dbReference type="SUPFAM" id="SSF52279">
    <property type="entry name" value="Beta-D-glucan exohydrolase, C-terminal domain"/>
    <property type="match status" value="1"/>
</dbReference>
<dbReference type="Gene3D" id="3.40.50.1700">
    <property type="entry name" value="Glycoside hydrolase family 3 C-terminal domain"/>
    <property type="match status" value="1"/>
</dbReference>
<proteinExistence type="inferred from homology"/>
<dbReference type="Pfam" id="PF14310">
    <property type="entry name" value="Fn3-like"/>
    <property type="match status" value="1"/>
</dbReference>
<sequence>MRRLVNRGTISAAIMMATLVSQGASAQTRAPAQGQPASQATIAARADALIAQMTPEEKAAQLVTYFYMGQSAASDQRVKNGAGSFLFLTDPKEINRLQRVSAEQSRLKIPLLFGFDVVHGLSTIFPVPIGQAASWDPALAERNQAVAAAEARAVGLHWAFAPMVDIARDPRWGRMVEGAGEDPYLGAAMAAAQVRGFQGADYGAPGRIIAGPKHFAAYGAALGGRDYDEVNVADAELWNVYFPPFKAAIDAGAGNIMSAYMGINGIPAPANHWLLTDVLRQKWGFKGWVVSDAQAVINLKTHGLTADGQGSATQALNSGLDMEMAFAAPAFANLPKALAAGQTSQATIDAAVRRLLEAKLRLGLFEHPYVDEARADKVLRSPAHLEAARIAAERSAVLLRNEGGLLPLDRRKLRAVAVIGGLADSPQDSNGPWVFAQNKPATQSLLEGLRAKLGNQVTVTYAPGVKLPIRTNPSQFDAMGPAVKRPEPLDDTTGIAEAVKAAQGADVAIVVVGEAQNMIGEQASRSTLDLPGRQQELLDAVVATGKPVVVVLLNGRPLDLKGTKAQAILDMWYPGSRGGTATANLLLGDAVPGGKLPFTWPRNVGQVPLTYAHLASHDPANVAKRYWNEAGTPAYPFGHGLSYSTFAYSGLSIDKAQIAPGGSVTVSAEVTNTGTRTADEVAQLYIHQRTGTAARPVRELKGFTRVTLKPGEVRKLTFRLGPDELRYWNAAARDWVSDEAVFDVAVGTDSTAAFGASFAVKAGS</sequence>
<reference evidence="6" key="1">
    <citation type="journal article" date="2019" name="Int. J. Syst. Evol. Microbiol.">
        <title>The Global Catalogue of Microorganisms (GCM) 10K type strain sequencing project: providing services to taxonomists for standard genome sequencing and annotation.</title>
        <authorList>
            <consortium name="The Broad Institute Genomics Platform"/>
            <consortium name="The Broad Institute Genome Sequencing Center for Infectious Disease"/>
            <person name="Wu L."/>
            <person name="Ma J."/>
        </authorList>
    </citation>
    <scope>NUCLEOTIDE SEQUENCE [LARGE SCALE GENOMIC DNA]</scope>
    <source>
        <strain evidence="6">KCTC 42984</strain>
    </source>
</reference>
<dbReference type="InterPro" id="IPR013783">
    <property type="entry name" value="Ig-like_fold"/>
</dbReference>
<evidence type="ECO:0000256" key="2">
    <source>
        <dbReference type="ARBA" id="ARBA00022801"/>
    </source>
</evidence>
<evidence type="ECO:0000259" key="4">
    <source>
        <dbReference type="SMART" id="SM01217"/>
    </source>
</evidence>
<name>A0ABV7IS94_9SPHN</name>